<evidence type="ECO:0000313" key="10">
    <source>
        <dbReference type="Proteomes" id="UP000004221"/>
    </source>
</evidence>
<organism evidence="9 10">
    <name type="scientific">Nitrolancea hollandica Lb</name>
    <dbReference type="NCBI Taxonomy" id="1129897"/>
    <lineage>
        <taxon>Bacteria</taxon>
        <taxon>Pseudomonadati</taxon>
        <taxon>Thermomicrobiota</taxon>
        <taxon>Thermomicrobia</taxon>
        <taxon>Sphaerobacterales</taxon>
        <taxon>Sphaerobacterineae</taxon>
        <taxon>Sphaerobacteraceae</taxon>
        <taxon>Nitrolancea</taxon>
    </lineage>
</organism>
<feature type="domain" description="Septum formation inhibitor MinC C-terminal" evidence="7">
    <location>
        <begin position="129"/>
        <end position="228"/>
    </location>
</feature>
<dbReference type="PANTHER" id="PTHR34108:SF1">
    <property type="entry name" value="SEPTUM SITE-DETERMINING PROTEIN MINC"/>
    <property type="match status" value="1"/>
</dbReference>
<dbReference type="InterPro" id="IPR016098">
    <property type="entry name" value="CAP/MinC_C"/>
</dbReference>
<dbReference type="AlphaFoldDB" id="I4EIH9"/>
<comment type="similarity">
    <text evidence="1 6">Belongs to the MinC family.</text>
</comment>
<dbReference type="NCBIfam" id="TIGR01222">
    <property type="entry name" value="minC"/>
    <property type="match status" value="1"/>
</dbReference>
<dbReference type="RefSeq" id="WP_008478688.1">
    <property type="nucleotide sequence ID" value="NZ_CAGS01000279.1"/>
</dbReference>
<evidence type="ECO:0000256" key="5">
    <source>
        <dbReference type="ARBA" id="ARBA00025606"/>
    </source>
</evidence>
<feature type="domain" description="Septum formation inhibitor MinC N-terminal" evidence="8">
    <location>
        <begin position="9"/>
        <end position="75"/>
    </location>
</feature>
<dbReference type="Pfam" id="PF03775">
    <property type="entry name" value="MinC_C"/>
    <property type="match status" value="1"/>
</dbReference>
<dbReference type="HAMAP" id="MF_00267">
    <property type="entry name" value="MinC"/>
    <property type="match status" value="1"/>
</dbReference>
<comment type="subunit">
    <text evidence="6">Interacts with MinD and FtsZ.</text>
</comment>
<name>I4EIH9_9BACT</name>
<dbReference type="GO" id="GO:0000902">
    <property type="term" value="P:cell morphogenesis"/>
    <property type="evidence" value="ECO:0007669"/>
    <property type="project" value="InterPro"/>
</dbReference>
<keyword evidence="10" id="KW-1185">Reference proteome</keyword>
<dbReference type="Gene3D" id="2.160.20.70">
    <property type="match status" value="1"/>
</dbReference>
<dbReference type="InterPro" id="IPR036145">
    <property type="entry name" value="MinC_C_sf"/>
</dbReference>
<evidence type="ECO:0000256" key="2">
    <source>
        <dbReference type="ARBA" id="ARBA00022618"/>
    </source>
</evidence>
<dbReference type="Pfam" id="PF05209">
    <property type="entry name" value="MinC_N"/>
    <property type="match status" value="1"/>
</dbReference>
<dbReference type="EMBL" id="CAGS01000279">
    <property type="protein sequence ID" value="CCF84491.1"/>
    <property type="molecule type" value="Genomic_DNA"/>
</dbReference>
<accession>I4EIH9</accession>
<dbReference type="SUPFAM" id="SSF63848">
    <property type="entry name" value="Cell-division inhibitor MinC, C-terminal domain"/>
    <property type="match status" value="1"/>
</dbReference>
<comment type="caution">
    <text evidence="9">The sequence shown here is derived from an EMBL/GenBank/DDBJ whole genome shotgun (WGS) entry which is preliminary data.</text>
</comment>
<evidence type="ECO:0000256" key="3">
    <source>
        <dbReference type="ARBA" id="ARBA00023210"/>
    </source>
</evidence>
<evidence type="ECO:0000256" key="4">
    <source>
        <dbReference type="ARBA" id="ARBA00023306"/>
    </source>
</evidence>
<dbReference type="InterPro" id="IPR005526">
    <property type="entry name" value="Septum_form_inhib_MinC_C"/>
</dbReference>
<keyword evidence="2 6" id="KW-0132">Cell division</keyword>
<gene>
    <name evidence="6" type="primary">minC</name>
    <name evidence="9" type="ORF">NITHO_350005</name>
</gene>
<dbReference type="GO" id="GO:0000917">
    <property type="term" value="P:division septum assembly"/>
    <property type="evidence" value="ECO:0007669"/>
    <property type="project" value="UniProtKB-KW"/>
</dbReference>
<sequence>MGRNESGQVRVRGTQDGLVMHLPPDLPRPALLGQVRECLTDAGGFFRQAEVVIDYGTRPPDVEEIVALRSVLAGNAITIRSITAAIPAYRELLQVWGYHPIRLNGRDDSGSVREIPATHTEGERGALYVRRTLRSGSSVRSAGDIVILGDVNAGAEVFAGGDVIVWGVVRGTVHAGMNGGFQATICALRLVPTQLRIGTIFARPPDEQGGQTDTPMIARVQDGEIVVEHWRSDRRISR</sequence>
<evidence type="ECO:0000259" key="7">
    <source>
        <dbReference type="Pfam" id="PF03775"/>
    </source>
</evidence>
<proteinExistence type="inferred from homology"/>
<protein>
    <recommendedName>
        <fullName evidence="6">Probable septum site-determining protein MinC</fullName>
    </recommendedName>
</protein>
<dbReference type="Proteomes" id="UP000004221">
    <property type="component" value="Unassembled WGS sequence"/>
</dbReference>
<reference evidence="9 10" key="1">
    <citation type="journal article" date="2012" name="ISME J.">
        <title>Nitrification expanded: discovery, physiology and genomics of a nitrite-oxidizing bacterium from the phylum Chloroflexi.</title>
        <authorList>
            <person name="Sorokin D.Y."/>
            <person name="Lucker S."/>
            <person name="Vejmelkova D."/>
            <person name="Kostrikina N.A."/>
            <person name="Kleerebezem R."/>
            <person name="Rijpstra W.I."/>
            <person name="Damste J.S."/>
            <person name="Le Paslier D."/>
            <person name="Muyzer G."/>
            <person name="Wagner M."/>
            <person name="van Loosdrecht M.C."/>
            <person name="Daims H."/>
        </authorList>
    </citation>
    <scope>NUCLEOTIDE SEQUENCE [LARGE SCALE GENOMIC DNA]</scope>
    <source>
        <strain evidence="10">none</strain>
    </source>
</reference>
<keyword evidence="4 6" id="KW-0131">Cell cycle</keyword>
<comment type="function">
    <text evidence="5 6">Cell division inhibitor that blocks the formation of polar Z ring septums. Rapidly oscillates between the poles of the cell to destabilize FtsZ filaments that have formed before they mature into polar Z rings. Prevents FtsZ polymerization.</text>
</comment>
<dbReference type="GO" id="GO:0051302">
    <property type="term" value="P:regulation of cell division"/>
    <property type="evidence" value="ECO:0007669"/>
    <property type="project" value="InterPro"/>
</dbReference>
<dbReference type="GO" id="GO:1901891">
    <property type="term" value="P:regulation of cell septum assembly"/>
    <property type="evidence" value="ECO:0007669"/>
    <property type="project" value="InterPro"/>
</dbReference>
<evidence type="ECO:0000313" key="9">
    <source>
        <dbReference type="EMBL" id="CCF84491.1"/>
    </source>
</evidence>
<evidence type="ECO:0000259" key="8">
    <source>
        <dbReference type="Pfam" id="PF05209"/>
    </source>
</evidence>
<evidence type="ECO:0000256" key="1">
    <source>
        <dbReference type="ARBA" id="ARBA00006291"/>
    </source>
</evidence>
<evidence type="ECO:0000256" key="6">
    <source>
        <dbReference type="HAMAP-Rule" id="MF_00267"/>
    </source>
</evidence>
<dbReference type="InterPro" id="IPR013033">
    <property type="entry name" value="MinC"/>
</dbReference>
<dbReference type="Gene3D" id="3.30.160.540">
    <property type="match status" value="1"/>
</dbReference>
<keyword evidence="3 6" id="KW-0717">Septation</keyword>
<dbReference type="InterPro" id="IPR007874">
    <property type="entry name" value="MinC_N"/>
</dbReference>
<dbReference type="PANTHER" id="PTHR34108">
    <property type="entry name" value="SEPTUM SITE-DETERMINING PROTEIN MINC"/>
    <property type="match status" value="1"/>
</dbReference>